<dbReference type="RefSeq" id="XP_024728491.1">
    <property type="nucleotide sequence ID" value="XM_024881760.1"/>
</dbReference>
<organism evidence="14 15">
    <name type="scientific">Hyaloscypha bicolor E</name>
    <dbReference type="NCBI Taxonomy" id="1095630"/>
    <lineage>
        <taxon>Eukaryota</taxon>
        <taxon>Fungi</taxon>
        <taxon>Dikarya</taxon>
        <taxon>Ascomycota</taxon>
        <taxon>Pezizomycotina</taxon>
        <taxon>Leotiomycetes</taxon>
        <taxon>Helotiales</taxon>
        <taxon>Hyaloscyphaceae</taxon>
        <taxon>Hyaloscypha</taxon>
        <taxon>Hyaloscypha bicolor</taxon>
    </lineage>
</organism>
<evidence type="ECO:0000313" key="14">
    <source>
        <dbReference type="EMBL" id="PMD51587.1"/>
    </source>
</evidence>
<reference evidence="14 15" key="1">
    <citation type="submission" date="2016-04" db="EMBL/GenBank/DDBJ databases">
        <title>A degradative enzymes factory behind the ericoid mycorrhizal symbiosis.</title>
        <authorList>
            <consortium name="DOE Joint Genome Institute"/>
            <person name="Martino E."/>
            <person name="Morin E."/>
            <person name="Grelet G."/>
            <person name="Kuo A."/>
            <person name="Kohler A."/>
            <person name="Daghino S."/>
            <person name="Barry K."/>
            <person name="Choi C."/>
            <person name="Cichocki N."/>
            <person name="Clum A."/>
            <person name="Copeland A."/>
            <person name="Hainaut M."/>
            <person name="Haridas S."/>
            <person name="Labutti K."/>
            <person name="Lindquist E."/>
            <person name="Lipzen A."/>
            <person name="Khouja H.-R."/>
            <person name="Murat C."/>
            <person name="Ohm R."/>
            <person name="Olson A."/>
            <person name="Spatafora J."/>
            <person name="Veneault-Fourrey C."/>
            <person name="Henrissat B."/>
            <person name="Grigoriev I."/>
            <person name="Martin F."/>
            <person name="Perotto S."/>
        </authorList>
    </citation>
    <scope>NUCLEOTIDE SEQUENCE [LARGE SCALE GENOMIC DNA]</scope>
    <source>
        <strain evidence="14 15">E</strain>
    </source>
</reference>
<sequence length="873" mass="98246">MHMLSLRRLALRRTLLQYHRPSSLKGSFTTTFPASPANLYLSLPVSLSRSVHLRRERHSMASRQPAWEQPKKLPGVELPPLQIYNSLTRRKNEFVPLDPEGKKITWYACGPTVYDISHLGHARNYVSTDIIRRILKDYFAFEVKFVMNITDVDDKIIIRARQRYLLAQFKSKHPTFDDATFHETHAAWKAYVIKNLGLVPVRTTTGDFKTASELAYKNVIEEKSLDGTTAPGETEAKIKMHLRTAQAAADGLETFSASRSTPQDELYAKVDDVLLSYLDDLYGSQIDATDHTIFVQLTQHYEKLFFEDMHALNVLVPDEITRVTEFVPQINTFVEKIIEKGFAYETEEGNVYFDIDSFEKVGNAYCRLEPQNRGNQELLTDGEGGLSKKRSDKRSKNDFALIKKSMPGEPAWPSKRWGPSRPGWHIECSVMASAVLGPTMDIHSGGVDLMFPHHDNELAQSEAYWLGEEGCAASNHTWVRYFLHMGHLSIRGQKMSKSLKNFTSIREALTLGEDGTPAWTSRMVRIVLLLGSWKDGVEITEGLVNIAKGWEEKITNFFLKAIDIELSSNDTANNQPSPSNPLSIALEKAKKETDDALCDSFNTPMVMQTISNLVTEANSAISNDPTTDTTSLLSIAHWITRIITIFGLNGSASPNTTTIGWEGVSIPTPAQPVIYRLSQIRDEVRRQARAKAVVPEVLEKLALQPPPATPTPENQSYVTAYQTFQSQVKTALAQSGGIESELLRLCDLLRDTVLWDQDIYLEDRDAPLPALVRPLDANMKAARAAKERAAEEKRLAKEQRLAEEATKKAAVAEKAKVQPQDMFKTDEFAEWDANGVPTKLKGGDDVTKSRKKKLEKEWKAQQVAHDKWKNEQK</sequence>
<evidence type="ECO:0000256" key="6">
    <source>
        <dbReference type="ARBA" id="ARBA00022833"/>
    </source>
</evidence>
<evidence type="ECO:0000256" key="10">
    <source>
        <dbReference type="ARBA" id="ARBA00031499"/>
    </source>
</evidence>
<dbReference type="PANTHER" id="PTHR10890:SF3">
    <property type="entry name" value="CYSTEINE--TRNA LIGASE, CYTOPLASMIC"/>
    <property type="match status" value="1"/>
</dbReference>
<proteinExistence type="inferred from homology"/>
<protein>
    <recommendedName>
        <fullName evidence="2">cysteine--tRNA ligase</fullName>
        <ecNumber evidence="2">6.1.1.16</ecNumber>
    </recommendedName>
    <alternativeName>
        <fullName evidence="10">Cysteinyl-tRNA synthetase</fullName>
    </alternativeName>
</protein>
<feature type="coiled-coil region" evidence="11">
    <location>
        <begin position="779"/>
        <end position="815"/>
    </location>
</feature>
<dbReference type="AlphaFoldDB" id="A0A2J6SLF1"/>
<dbReference type="InterPro" id="IPR032678">
    <property type="entry name" value="tRNA-synt_1_cat_dom"/>
</dbReference>
<dbReference type="GeneID" id="36589837"/>
<dbReference type="InterPro" id="IPR015803">
    <property type="entry name" value="Cys-tRNA-ligase"/>
</dbReference>
<evidence type="ECO:0000256" key="2">
    <source>
        <dbReference type="ARBA" id="ARBA00012832"/>
    </source>
</evidence>
<keyword evidence="4" id="KW-0479">Metal-binding</keyword>
<keyword evidence="3" id="KW-0436">Ligase</keyword>
<dbReference type="Pfam" id="PF01406">
    <property type="entry name" value="tRNA-synt_1e"/>
    <property type="match status" value="1"/>
</dbReference>
<dbReference type="GO" id="GO:0046872">
    <property type="term" value="F:metal ion binding"/>
    <property type="evidence" value="ECO:0007669"/>
    <property type="project" value="UniProtKB-KW"/>
</dbReference>
<keyword evidence="11" id="KW-0175">Coiled coil</keyword>
<dbReference type="OrthoDB" id="438179at2759"/>
<dbReference type="CDD" id="cd00672">
    <property type="entry name" value="CysRS_core"/>
    <property type="match status" value="1"/>
</dbReference>
<dbReference type="STRING" id="1095630.A0A2J6SLF1"/>
<evidence type="ECO:0000256" key="1">
    <source>
        <dbReference type="ARBA" id="ARBA00001947"/>
    </source>
</evidence>
<keyword evidence="9" id="KW-0030">Aminoacyl-tRNA synthetase</keyword>
<evidence type="ECO:0000259" key="13">
    <source>
        <dbReference type="Pfam" id="PF01406"/>
    </source>
</evidence>
<dbReference type="InterPro" id="IPR014729">
    <property type="entry name" value="Rossmann-like_a/b/a_fold"/>
</dbReference>
<evidence type="ECO:0000256" key="5">
    <source>
        <dbReference type="ARBA" id="ARBA00022741"/>
    </source>
</evidence>
<keyword evidence="6" id="KW-0862">Zinc</keyword>
<dbReference type="InParanoid" id="A0A2J6SLF1"/>
<dbReference type="EMBL" id="KZ613912">
    <property type="protein sequence ID" value="PMD51587.1"/>
    <property type="molecule type" value="Genomic_DNA"/>
</dbReference>
<evidence type="ECO:0000256" key="11">
    <source>
        <dbReference type="SAM" id="Coils"/>
    </source>
</evidence>
<evidence type="ECO:0000256" key="4">
    <source>
        <dbReference type="ARBA" id="ARBA00022723"/>
    </source>
</evidence>
<dbReference type="FunCoup" id="A0A2J6SLF1">
    <property type="interactions" value="956"/>
</dbReference>
<comment type="cofactor">
    <cofactor evidence="1">
        <name>Zn(2+)</name>
        <dbReference type="ChEBI" id="CHEBI:29105"/>
    </cofactor>
</comment>
<dbReference type="InterPro" id="IPR009080">
    <property type="entry name" value="tRNAsynth_Ia_anticodon-bd"/>
</dbReference>
<evidence type="ECO:0000256" key="3">
    <source>
        <dbReference type="ARBA" id="ARBA00022598"/>
    </source>
</evidence>
<dbReference type="Proteomes" id="UP000235371">
    <property type="component" value="Unassembled WGS sequence"/>
</dbReference>
<evidence type="ECO:0000256" key="9">
    <source>
        <dbReference type="ARBA" id="ARBA00023146"/>
    </source>
</evidence>
<dbReference type="GO" id="GO:0006423">
    <property type="term" value="P:cysteinyl-tRNA aminoacylation"/>
    <property type="evidence" value="ECO:0007669"/>
    <property type="project" value="InterPro"/>
</dbReference>
<feature type="compositionally biased region" description="Basic and acidic residues" evidence="12">
    <location>
        <begin position="841"/>
        <end position="873"/>
    </location>
</feature>
<dbReference type="GO" id="GO:0005737">
    <property type="term" value="C:cytoplasm"/>
    <property type="evidence" value="ECO:0007669"/>
    <property type="project" value="TreeGrafter"/>
</dbReference>
<dbReference type="EC" id="6.1.1.16" evidence="2"/>
<dbReference type="PANTHER" id="PTHR10890">
    <property type="entry name" value="CYSTEINYL-TRNA SYNTHETASE"/>
    <property type="match status" value="1"/>
</dbReference>
<feature type="region of interest" description="Disordered" evidence="12">
    <location>
        <begin position="834"/>
        <end position="873"/>
    </location>
</feature>
<accession>A0A2J6SLF1</accession>
<keyword evidence="7" id="KW-0067">ATP-binding</keyword>
<keyword evidence="15" id="KW-1185">Reference proteome</keyword>
<feature type="region of interest" description="Disordered" evidence="12">
    <location>
        <begin position="376"/>
        <end position="395"/>
    </location>
</feature>
<dbReference type="SUPFAM" id="SSF52374">
    <property type="entry name" value="Nucleotidylyl transferase"/>
    <property type="match status" value="1"/>
</dbReference>
<dbReference type="PRINTS" id="PR00983">
    <property type="entry name" value="TRNASYNTHCYS"/>
</dbReference>
<dbReference type="InterPro" id="IPR024909">
    <property type="entry name" value="Cys-tRNA/MSH_ligase"/>
</dbReference>
<name>A0A2J6SLF1_9HELO</name>
<dbReference type="Gene3D" id="3.40.50.620">
    <property type="entry name" value="HUPs"/>
    <property type="match status" value="2"/>
</dbReference>
<dbReference type="SUPFAM" id="SSF47323">
    <property type="entry name" value="Anticodon-binding domain of a subclass of class I aminoacyl-tRNA synthetases"/>
    <property type="match status" value="1"/>
</dbReference>
<evidence type="ECO:0000313" key="15">
    <source>
        <dbReference type="Proteomes" id="UP000235371"/>
    </source>
</evidence>
<evidence type="ECO:0000256" key="12">
    <source>
        <dbReference type="SAM" id="MobiDB-lite"/>
    </source>
</evidence>
<keyword evidence="5" id="KW-0547">Nucleotide-binding</keyword>
<evidence type="ECO:0000256" key="8">
    <source>
        <dbReference type="ARBA" id="ARBA00022917"/>
    </source>
</evidence>
<dbReference type="HAMAP" id="MF_00041">
    <property type="entry name" value="Cys_tRNA_synth"/>
    <property type="match status" value="1"/>
</dbReference>
<dbReference type="GO" id="GO:0005524">
    <property type="term" value="F:ATP binding"/>
    <property type="evidence" value="ECO:0007669"/>
    <property type="project" value="UniProtKB-KW"/>
</dbReference>
<gene>
    <name evidence="14" type="ORF">K444DRAFT_620671</name>
</gene>
<keyword evidence="8" id="KW-0648">Protein biosynthesis</keyword>
<evidence type="ECO:0000256" key="7">
    <source>
        <dbReference type="ARBA" id="ARBA00022840"/>
    </source>
</evidence>
<dbReference type="GO" id="GO:0004817">
    <property type="term" value="F:cysteine-tRNA ligase activity"/>
    <property type="evidence" value="ECO:0007669"/>
    <property type="project" value="UniProtKB-EC"/>
</dbReference>
<dbReference type="NCBIfam" id="TIGR00435">
    <property type="entry name" value="cysS"/>
    <property type="match status" value="1"/>
</dbReference>
<feature type="domain" description="tRNA synthetases class I catalytic" evidence="13">
    <location>
        <begin position="100"/>
        <end position="547"/>
    </location>
</feature>